<gene>
    <name evidence="6" type="ORF">ONB1V03_LOCUS3792</name>
</gene>
<dbReference type="Pfam" id="PF15006">
    <property type="entry name" value="DUF4517"/>
    <property type="match status" value="2"/>
</dbReference>
<accession>A0A7R9LLQ4</accession>
<dbReference type="EMBL" id="OC916016">
    <property type="protein sequence ID" value="CAD7642808.1"/>
    <property type="molecule type" value="Genomic_DNA"/>
</dbReference>
<keyword evidence="4" id="KW-0539">Nucleus</keyword>
<dbReference type="PANTHER" id="PTHR13243">
    <property type="entry name" value="HSPC111 PROTEIN-RELATED"/>
    <property type="match status" value="1"/>
</dbReference>
<dbReference type="EMBL" id="CAJPVJ010001191">
    <property type="protein sequence ID" value="CAG2164234.1"/>
    <property type="molecule type" value="Genomic_DNA"/>
</dbReference>
<sequence length="298" mass="33936">MGKAKGVSRRRKAAKSQRFVHKTKLKKQRNKMLKKNVKIECKSIRESWDQKKNMNANMTSMGLSLDPNKTLSKVMSKSDVKSDQRKKDKTDTKSKVISELEDMANKPQPKNFRFGPKNIKFCIYMIEKYGDNYEAMARDPTNYYQESVGQIRSKINKFRSIPSNWNSYMKAKQLIDSSNTTQRNVQFTEDTFGTVGHDSDIDVRNTNQSLIDVHLGFLQVRHRYGITLTFSCPDSMEGSLVVRNEDSCGVSPNTHVIDLRSLVVGKGTPLLKNGIKCIGIEMDEDEDGDNSDWPGFAN</sequence>
<feature type="compositionally biased region" description="Polar residues" evidence="5">
    <location>
        <begin position="53"/>
        <end position="71"/>
    </location>
</feature>
<evidence type="ECO:0000256" key="3">
    <source>
        <dbReference type="ARBA" id="ARBA00015522"/>
    </source>
</evidence>
<reference evidence="6" key="1">
    <citation type="submission" date="2020-11" db="EMBL/GenBank/DDBJ databases">
        <authorList>
            <person name="Tran Van P."/>
        </authorList>
    </citation>
    <scope>NUCLEOTIDE SEQUENCE</scope>
</reference>
<feature type="region of interest" description="Disordered" evidence="5">
    <location>
        <begin position="1"/>
        <end position="31"/>
    </location>
</feature>
<evidence type="ECO:0000256" key="2">
    <source>
        <dbReference type="ARBA" id="ARBA00008479"/>
    </source>
</evidence>
<dbReference type="GO" id="GO:0042273">
    <property type="term" value="P:ribosomal large subunit biogenesis"/>
    <property type="evidence" value="ECO:0007669"/>
    <property type="project" value="TreeGrafter"/>
</dbReference>
<comment type="similarity">
    <text evidence="2">Belongs to the NOP16 family.</text>
</comment>
<keyword evidence="7" id="KW-1185">Reference proteome</keyword>
<dbReference type="PANTHER" id="PTHR13243:SF1">
    <property type="entry name" value="NUCLEOLAR PROTEIN 16"/>
    <property type="match status" value="1"/>
</dbReference>
<dbReference type="Proteomes" id="UP000728032">
    <property type="component" value="Unassembled WGS sequence"/>
</dbReference>
<evidence type="ECO:0000313" key="6">
    <source>
        <dbReference type="EMBL" id="CAD7642808.1"/>
    </source>
</evidence>
<dbReference type="OrthoDB" id="285729at2759"/>
<evidence type="ECO:0000256" key="4">
    <source>
        <dbReference type="ARBA" id="ARBA00023242"/>
    </source>
</evidence>
<evidence type="ECO:0000256" key="5">
    <source>
        <dbReference type="SAM" id="MobiDB-lite"/>
    </source>
</evidence>
<name>A0A7R9LLQ4_9ACAR</name>
<proteinExistence type="inferred from homology"/>
<feature type="region of interest" description="Disordered" evidence="5">
    <location>
        <begin position="50"/>
        <end position="94"/>
    </location>
</feature>
<feature type="compositionally biased region" description="Basic and acidic residues" evidence="5">
    <location>
        <begin position="76"/>
        <end position="94"/>
    </location>
</feature>
<evidence type="ECO:0000256" key="1">
    <source>
        <dbReference type="ARBA" id="ARBA00004604"/>
    </source>
</evidence>
<dbReference type="Pfam" id="PF09420">
    <property type="entry name" value="Nop16"/>
    <property type="match status" value="1"/>
</dbReference>
<dbReference type="InterPro" id="IPR019002">
    <property type="entry name" value="Ribosome_biogenesis_Nop16"/>
</dbReference>
<comment type="subcellular location">
    <subcellularLocation>
        <location evidence="1">Nucleus</location>
        <location evidence="1">Nucleolus</location>
    </subcellularLocation>
</comment>
<evidence type="ECO:0000313" key="7">
    <source>
        <dbReference type="Proteomes" id="UP000728032"/>
    </source>
</evidence>
<dbReference type="InterPro" id="IPR026794">
    <property type="entry name" value="ADISSP"/>
</dbReference>
<dbReference type="GO" id="GO:0005730">
    <property type="term" value="C:nucleolus"/>
    <property type="evidence" value="ECO:0007669"/>
    <property type="project" value="UniProtKB-SubCell"/>
</dbReference>
<organism evidence="6">
    <name type="scientific">Oppiella nova</name>
    <dbReference type="NCBI Taxonomy" id="334625"/>
    <lineage>
        <taxon>Eukaryota</taxon>
        <taxon>Metazoa</taxon>
        <taxon>Ecdysozoa</taxon>
        <taxon>Arthropoda</taxon>
        <taxon>Chelicerata</taxon>
        <taxon>Arachnida</taxon>
        <taxon>Acari</taxon>
        <taxon>Acariformes</taxon>
        <taxon>Sarcoptiformes</taxon>
        <taxon>Oribatida</taxon>
        <taxon>Brachypylina</taxon>
        <taxon>Oppioidea</taxon>
        <taxon>Oppiidae</taxon>
        <taxon>Oppiella</taxon>
    </lineage>
</organism>
<protein>
    <recommendedName>
        <fullName evidence="3">Nucleolar protein 16</fullName>
    </recommendedName>
</protein>
<dbReference type="AlphaFoldDB" id="A0A7R9LLQ4"/>